<dbReference type="Gene3D" id="2.60.40.1190">
    <property type="match status" value="1"/>
</dbReference>
<evidence type="ECO:0000313" key="2">
    <source>
        <dbReference type="Proteomes" id="UP001597297"/>
    </source>
</evidence>
<evidence type="ECO:0008006" key="3">
    <source>
        <dbReference type="Google" id="ProtNLM"/>
    </source>
</evidence>
<gene>
    <name evidence="1" type="ORF">ACFSQZ_09370</name>
</gene>
<dbReference type="EMBL" id="JBHUJC010000026">
    <property type="protein sequence ID" value="MFD2276675.1"/>
    <property type="molecule type" value="Genomic_DNA"/>
</dbReference>
<keyword evidence="2" id="KW-1185">Reference proteome</keyword>
<sequence>MNIEVSDKPLRWGSLDLSLFGVDHDWQGNKVEPPIAFGIAVDRDYLWFVAAHQKAPQLHPKSLPGKFQNELWKYDVAELFLSDPTTGRYLEFNLAPNSAWWSAEFSAPRIRAEIGEHPFPEVATYADIAADGSWLTAAALPIYQLQHRLNFGPESRLNACFIVNSPEQQFLSAAKLNSPKLDFHLPDQFPAVNFFHNKQDAE</sequence>
<dbReference type="RefSeq" id="WP_377094626.1">
    <property type="nucleotide sequence ID" value="NZ_JBHSJM010000001.1"/>
</dbReference>
<reference evidence="2" key="1">
    <citation type="journal article" date="2019" name="Int. J. Syst. Evol. Microbiol.">
        <title>The Global Catalogue of Microorganisms (GCM) 10K type strain sequencing project: providing services to taxonomists for standard genome sequencing and annotation.</title>
        <authorList>
            <consortium name="The Broad Institute Genomics Platform"/>
            <consortium name="The Broad Institute Genome Sequencing Center for Infectious Disease"/>
            <person name="Wu L."/>
            <person name="Ma J."/>
        </authorList>
    </citation>
    <scope>NUCLEOTIDE SEQUENCE [LARGE SCALE GENOMIC DNA]</scope>
    <source>
        <strain evidence="2">JCM 16545</strain>
    </source>
</reference>
<protein>
    <recommendedName>
        <fullName evidence="3">DOMON-like domain-containing protein</fullName>
    </recommendedName>
</protein>
<comment type="caution">
    <text evidence="1">The sequence shown here is derived from an EMBL/GenBank/DDBJ whole genome shotgun (WGS) entry which is preliminary data.</text>
</comment>
<accession>A0ABW5E4U2</accession>
<dbReference type="Proteomes" id="UP001597297">
    <property type="component" value="Unassembled WGS sequence"/>
</dbReference>
<proteinExistence type="predicted"/>
<name>A0ABW5E4U2_9BACT</name>
<organism evidence="1 2">
    <name type="scientific">Rubritalea spongiae</name>
    <dbReference type="NCBI Taxonomy" id="430797"/>
    <lineage>
        <taxon>Bacteria</taxon>
        <taxon>Pseudomonadati</taxon>
        <taxon>Verrucomicrobiota</taxon>
        <taxon>Verrucomicrobiia</taxon>
        <taxon>Verrucomicrobiales</taxon>
        <taxon>Rubritaleaceae</taxon>
        <taxon>Rubritalea</taxon>
    </lineage>
</organism>
<evidence type="ECO:0000313" key="1">
    <source>
        <dbReference type="EMBL" id="MFD2276675.1"/>
    </source>
</evidence>